<dbReference type="PANTHER" id="PTHR21237:SF23">
    <property type="entry name" value="GRPE PROTEIN HOMOLOG, MITOCHONDRIAL"/>
    <property type="match status" value="1"/>
</dbReference>
<sequence>MDIKSNKDIFELINKLKKELDQLKPQPQQSNKQVEEVEQSKDNKNLSKKSKDNKDEENQNNQELSDIEKLELSFVELIEKNQKLEEDKLMAIADNQNTVKRFQNEYLVIKKYGGEKLASNILPAIDMFRSVISSSPENPEIKNYLMGFEMIINQIDQALSNSGVSIIEVKEGDDFNPEIHSAIEQIETDKYSSGKITNVISNGYKLHDRVIKHANVKVAK</sequence>
<evidence type="ECO:0000256" key="1">
    <source>
        <dbReference type="ARBA" id="ARBA00009054"/>
    </source>
</evidence>
<comment type="subcellular location">
    <subcellularLocation>
        <location evidence="3">Cytoplasm</location>
    </subcellularLocation>
</comment>
<dbReference type="CDD" id="cd00446">
    <property type="entry name" value="GrpE"/>
    <property type="match status" value="1"/>
</dbReference>
<dbReference type="GO" id="GO:0051087">
    <property type="term" value="F:protein-folding chaperone binding"/>
    <property type="evidence" value="ECO:0007669"/>
    <property type="project" value="InterPro"/>
</dbReference>
<dbReference type="GO" id="GO:0006457">
    <property type="term" value="P:protein folding"/>
    <property type="evidence" value="ECO:0007669"/>
    <property type="project" value="InterPro"/>
</dbReference>
<evidence type="ECO:0000256" key="3">
    <source>
        <dbReference type="HAMAP-Rule" id="MF_01151"/>
    </source>
</evidence>
<evidence type="ECO:0000256" key="2">
    <source>
        <dbReference type="ARBA" id="ARBA00023186"/>
    </source>
</evidence>
<dbReference type="PRINTS" id="PR00773">
    <property type="entry name" value="GRPEPROTEIN"/>
</dbReference>
<dbReference type="PROSITE" id="PS01071">
    <property type="entry name" value="GRPE"/>
    <property type="match status" value="1"/>
</dbReference>
<comment type="similarity">
    <text evidence="1 3 5">Belongs to the GrpE family.</text>
</comment>
<dbReference type="GO" id="GO:0000774">
    <property type="term" value="F:adenyl-nucleotide exchange factor activity"/>
    <property type="evidence" value="ECO:0007669"/>
    <property type="project" value="InterPro"/>
</dbReference>
<comment type="subunit">
    <text evidence="3">Homodimer.</text>
</comment>
<dbReference type="AlphaFoldDB" id="A0A222EPN2"/>
<dbReference type="Gene3D" id="2.30.22.10">
    <property type="entry name" value="Head domain of nucleotide exchange factor GrpE"/>
    <property type="match status" value="1"/>
</dbReference>
<accession>A0A222EPN2</accession>
<dbReference type="KEGG" id="scou:SCORR_v1c07330"/>
<name>A0A222EPN2_9MOLU</name>
<keyword evidence="2 3" id="KW-0143">Chaperone</keyword>
<dbReference type="GO" id="GO:0042803">
    <property type="term" value="F:protein homodimerization activity"/>
    <property type="evidence" value="ECO:0007669"/>
    <property type="project" value="InterPro"/>
</dbReference>
<evidence type="ECO:0000313" key="8">
    <source>
        <dbReference type="Proteomes" id="UP000203229"/>
    </source>
</evidence>
<evidence type="ECO:0000256" key="5">
    <source>
        <dbReference type="RuleBase" id="RU004478"/>
    </source>
</evidence>
<dbReference type="PANTHER" id="PTHR21237">
    <property type="entry name" value="GRPE PROTEIN"/>
    <property type="match status" value="1"/>
</dbReference>
<feature type="region of interest" description="Disordered" evidence="6">
    <location>
        <begin position="21"/>
        <end position="63"/>
    </location>
</feature>
<evidence type="ECO:0000256" key="6">
    <source>
        <dbReference type="SAM" id="MobiDB-lite"/>
    </source>
</evidence>
<dbReference type="EMBL" id="CP022535">
    <property type="protein sequence ID" value="ASP28505.1"/>
    <property type="molecule type" value="Genomic_DNA"/>
</dbReference>
<dbReference type="InterPro" id="IPR000740">
    <property type="entry name" value="GrpE"/>
</dbReference>
<keyword evidence="3" id="KW-0963">Cytoplasm</keyword>
<feature type="compositionally biased region" description="Basic and acidic residues" evidence="6">
    <location>
        <begin position="33"/>
        <end position="57"/>
    </location>
</feature>
<dbReference type="GO" id="GO:0051082">
    <property type="term" value="F:unfolded protein binding"/>
    <property type="evidence" value="ECO:0007669"/>
    <property type="project" value="TreeGrafter"/>
</dbReference>
<evidence type="ECO:0000313" key="7">
    <source>
        <dbReference type="EMBL" id="ASP28505.1"/>
    </source>
</evidence>
<dbReference type="RefSeq" id="WP_094049308.1">
    <property type="nucleotide sequence ID" value="NZ_CP022535.1"/>
</dbReference>
<dbReference type="Pfam" id="PF01025">
    <property type="entry name" value="GrpE"/>
    <property type="match status" value="1"/>
</dbReference>
<keyword evidence="3 4" id="KW-0346">Stress response</keyword>
<keyword evidence="8" id="KW-1185">Reference proteome</keyword>
<evidence type="ECO:0000256" key="4">
    <source>
        <dbReference type="RuleBase" id="RU000639"/>
    </source>
</evidence>
<dbReference type="GO" id="GO:0005737">
    <property type="term" value="C:cytoplasm"/>
    <property type="evidence" value="ECO:0007669"/>
    <property type="project" value="UniProtKB-SubCell"/>
</dbReference>
<dbReference type="SUPFAM" id="SSF58014">
    <property type="entry name" value="Coiled-coil domain of nucleotide exchange factor GrpE"/>
    <property type="match status" value="1"/>
</dbReference>
<reference evidence="7 8" key="1">
    <citation type="submission" date="2017-07" db="EMBL/GenBank/DDBJ databases">
        <title>Complete genome sequence of Spiroplasma corruscae EC-1 (DSM 19793).</title>
        <authorList>
            <person name="Tsai Y.-M."/>
            <person name="Lo W.-S."/>
            <person name="Kuo C.-H."/>
        </authorList>
    </citation>
    <scope>NUCLEOTIDE SEQUENCE [LARGE SCALE GENOMIC DNA]</scope>
    <source>
        <strain evidence="7 8">EC-1</strain>
    </source>
</reference>
<dbReference type="InterPro" id="IPR009012">
    <property type="entry name" value="GrpE_head"/>
</dbReference>
<proteinExistence type="inferred from homology"/>
<comment type="function">
    <text evidence="3 4">Participates actively in the response to hyperosmotic and heat shock by preventing the aggregation of stress-denatured proteins, in association with DnaK and GrpE. It is the nucleotide exchange factor for DnaK and may function as a thermosensor. Unfolded proteins bind initially to DnaJ; upon interaction with the DnaJ-bound protein, DnaK hydrolyzes its bound ATP, resulting in the formation of a stable complex. GrpE releases ADP from DnaK; ATP binding to DnaK triggers the release of the substrate protein, thus completing the reaction cycle. Several rounds of ATP-dependent interactions between DnaJ, DnaK and GrpE are required for fully efficient folding.</text>
</comment>
<gene>
    <name evidence="3 7" type="primary">grpE</name>
    <name evidence="7" type="ORF">SCORR_v1c07330</name>
</gene>
<dbReference type="SUPFAM" id="SSF51064">
    <property type="entry name" value="Head domain of nucleotide exchange factor GrpE"/>
    <property type="match status" value="1"/>
</dbReference>
<protein>
    <recommendedName>
        <fullName evidence="3 4">Protein GrpE</fullName>
    </recommendedName>
    <alternativeName>
        <fullName evidence="3">HSP-70 cofactor</fullName>
    </alternativeName>
</protein>
<dbReference type="OrthoDB" id="9812586at2"/>
<dbReference type="InterPro" id="IPR013805">
    <property type="entry name" value="GrpE_CC"/>
</dbReference>
<dbReference type="Gene3D" id="3.90.20.20">
    <property type="match status" value="1"/>
</dbReference>
<organism evidence="7 8">
    <name type="scientific">Spiroplasma corruscae</name>
    <dbReference type="NCBI Taxonomy" id="216934"/>
    <lineage>
        <taxon>Bacteria</taxon>
        <taxon>Bacillati</taxon>
        <taxon>Mycoplasmatota</taxon>
        <taxon>Mollicutes</taxon>
        <taxon>Entomoplasmatales</taxon>
        <taxon>Spiroplasmataceae</taxon>
        <taxon>Spiroplasma</taxon>
    </lineage>
</organism>
<dbReference type="Proteomes" id="UP000203229">
    <property type="component" value="Chromosome"/>
</dbReference>
<dbReference type="HAMAP" id="MF_01151">
    <property type="entry name" value="GrpE"/>
    <property type="match status" value="1"/>
</dbReference>